<evidence type="ECO:0000313" key="5">
    <source>
        <dbReference type="Proteomes" id="UP000245390"/>
    </source>
</evidence>
<reference evidence="4 5" key="1">
    <citation type="submission" date="2018-05" db="EMBL/GenBank/DDBJ databases">
        <title>Genomic Encyclopedia of Type Strains, Phase IV (KMG-IV): sequencing the most valuable type-strain genomes for metagenomic binning, comparative biology and taxonomic classification.</title>
        <authorList>
            <person name="Goeker M."/>
        </authorList>
    </citation>
    <scope>NUCLEOTIDE SEQUENCE [LARGE SCALE GENOMIC DNA]</scope>
    <source>
        <strain evidence="4 5">DSM 103371</strain>
    </source>
</reference>
<dbReference type="GO" id="GO:0008080">
    <property type="term" value="F:N-acetyltransferase activity"/>
    <property type="evidence" value="ECO:0007669"/>
    <property type="project" value="InterPro"/>
</dbReference>
<dbReference type="RefSeq" id="WP_109757760.1">
    <property type="nucleotide sequence ID" value="NZ_CP034588.1"/>
</dbReference>
<dbReference type="Gene3D" id="3.40.630.30">
    <property type="match status" value="1"/>
</dbReference>
<proteinExistence type="predicted"/>
<evidence type="ECO:0000259" key="2">
    <source>
        <dbReference type="PROSITE" id="PS50995"/>
    </source>
</evidence>
<dbReference type="InterPro" id="IPR050769">
    <property type="entry name" value="NAT_camello-type"/>
</dbReference>
<dbReference type="Gene3D" id="1.10.10.10">
    <property type="entry name" value="Winged helix-like DNA-binding domain superfamily/Winged helix DNA-binding domain"/>
    <property type="match status" value="1"/>
</dbReference>
<dbReference type="Pfam" id="PF12802">
    <property type="entry name" value="MarR_2"/>
    <property type="match status" value="1"/>
</dbReference>
<evidence type="ECO:0000256" key="1">
    <source>
        <dbReference type="ARBA" id="ARBA00022679"/>
    </source>
</evidence>
<dbReference type="CDD" id="cd04301">
    <property type="entry name" value="NAT_SF"/>
    <property type="match status" value="1"/>
</dbReference>
<dbReference type="InterPro" id="IPR000182">
    <property type="entry name" value="GNAT_dom"/>
</dbReference>
<organism evidence="4 5">
    <name type="scientific">Silicimonas algicola</name>
    <dbReference type="NCBI Taxonomy" id="1826607"/>
    <lineage>
        <taxon>Bacteria</taxon>
        <taxon>Pseudomonadati</taxon>
        <taxon>Pseudomonadota</taxon>
        <taxon>Alphaproteobacteria</taxon>
        <taxon>Rhodobacterales</taxon>
        <taxon>Paracoccaceae</taxon>
    </lineage>
</organism>
<evidence type="ECO:0000313" key="4">
    <source>
        <dbReference type="EMBL" id="PWK58921.1"/>
    </source>
</evidence>
<dbReference type="SUPFAM" id="SSF55729">
    <property type="entry name" value="Acyl-CoA N-acyltransferases (Nat)"/>
    <property type="match status" value="1"/>
</dbReference>
<name>A0A316GD99_9RHOB</name>
<dbReference type="Proteomes" id="UP000245390">
    <property type="component" value="Unassembled WGS sequence"/>
</dbReference>
<keyword evidence="1 4" id="KW-0808">Transferase</keyword>
<dbReference type="OrthoDB" id="273614at2"/>
<dbReference type="PANTHER" id="PTHR13947:SF37">
    <property type="entry name" value="LD18367P"/>
    <property type="match status" value="1"/>
</dbReference>
<sequence>MTLDAIDRIRAFNRSYTARMGLLERDYLSSDMTVTQVRVLYELCEDGPVSLRDLATRLDLDEGYLSRLVDRFVRRGWVRKQTPRDDARRRVIVPLDAGRAAFEPLKERSRAEVARRLGGAEAGEVAAAIAAVDRSLAGIDPADVSLRDLAIGDAGWLVQRHGELYARDEGFDATFEALVAEILATYIRTRDAQVERAWIAEHEGSRLGSIFCVRSGEPGVAKLRLFLLEPRARGLGLGQRLLDECVAFARNNGNHALRLWTHESHRAACALYARNGFALVRSEPKTSFGVPVVEQEWELDLS</sequence>
<comment type="caution">
    <text evidence="4">The sequence shown here is derived from an EMBL/GenBank/DDBJ whole genome shotgun (WGS) entry which is preliminary data.</text>
</comment>
<dbReference type="KEGG" id="salo:EF888_05145"/>
<dbReference type="InterPro" id="IPR036390">
    <property type="entry name" value="WH_DNA-bd_sf"/>
</dbReference>
<evidence type="ECO:0000259" key="3">
    <source>
        <dbReference type="PROSITE" id="PS51186"/>
    </source>
</evidence>
<gene>
    <name evidence="4" type="ORF">C8D95_101740</name>
</gene>
<dbReference type="PROSITE" id="PS50995">
    <property type="entry name" value="HTH_MARR_2"/>
    <property type="match status" value="1"/>
</dbReference>
<keyword evidence="5" id="KW-1185">Reference proteome</keyword>
<dbReference type="InterPro" id="IPR036388">
    <property type="entry name" value="WH-like_DNA-bd_sf"/>
</dbReference>
<dbReference type="SMART" id="SM00347">
    <property type="entry name" value="HTH_MARR"/>
    <property type="match status" value="1"/>
</dbReference>
<accession>A0A316GD99</accession>
<dbReference type="PANTHER" id="PTHR13947">
    <property type="entry name" value="GNAT FAMILY N-ACETYLTRANSFERASE"/>
    <property type="match status" value="1"/>
</dbReference>
<dbReference type="InterPro" id="IPR016181">
    <property type="entry name" value="Acyl_CoA_acyltransferase"/>
</dbReference>
<dbReference type="GO" id="GO:0003700">
    <property type="term" value="F:DNA-binding transcription factor activity"/>
    <property type="evidence" value="ECO:0007669"/>
    <property type="project" value="InterPro"/>
</dbReference>
<dbReference type="PROSITE" id="PS51186">
    <property type="entry name" value="GNAT"/>
    <property type="match status" value="1"/>
</dbReference>
<dbReference type="EMBL" id="QGGV01000001">
    <property type="protein sequence ID" value="PWK58921.1"/>
    <property type="molecule type" value="Genomic_DNA"/>
</dbReference>
<dbReference type="AlphaFoldDB" id="A0A316GD99"/>
<dbReference type="Pfam" id="PF00583">
    <property type="entry name" value="Acetyltransf_1"/>
    <property type="match status" value="1"/>
</dbReference>
<dbReference type="SUPFAM" id="SSF46785">
    <property type="entry name" value="Winged helix' DNA-binding domain"/>
    <property type="match status" value="1"/>
</dbReference>
<feature type="domain" description="HTH marR-type" evidence="2">
    <location>
        <begin position="1"/>
        <end position="137"/>
    </location>
</feature>
<feature type="domain" description="N-acetyltransferase" evidence="3">
    <location>
        <begin position="144"/>
        <end position="302"/>
    </location>
</feature>
<dbReference type="InterPro" id="IPR000835">
    <property type="entry name" value="HTH_MarR-typ"/>
</dbReference>
<protein>
    <submittedName>
        <fullName evidence="4">MarR family transcriptional regulator with acetyltransferase activity</fullName>
    </submittedName>
</protein>